<dbReference type="AlphaFoldDB" id="A0AAV7DE93"/>
<dbReference type="GO" id="GO:0005886">
    <property type="term" value="C:plasma membrane"/>
    <property type="evidence" value="ECO:0007669"/>
    <property type="project" value="TreeGrafter"/>
</dbReference>
<keyword evidence="1" id="KW-0433">Leucine-rich repeat</keyword>
<dbReference type="SUPFAM" id="SSF52058">
    <property type="entry name" value="L domain-like"/>
    <property type="match status" value="1"/>
</dbReference>
<dbReference type="SMART" id="SM00082">
    <property type="entry name" value="LRRCT"/>
    <property type="match status" value="1"/>
</dbReference>
<dbReference type="InterPro" id="IPR003591">
    <property type="entry name" value="Leu-rich_rpt_typical-subtyp"/>
</dbReference>
<name>A0AAV7DE93_ENGPU</name>
<keyword evidence="6" id="KW-1185">Reference proteome</keyword>
<dbReference type="Gene3D" id="3.80.10.10">
    <property type="entry name" value="Ribonuclease Inhibitor"/>
    <property type="match status" value="2"/>
</dbReference>
<dbReference type="SMART" id="SM00369">
    <property type="entry name" value="LRR_TYP"/>
    <property type="match status" value="4"/>
</dbReference>
<dbReference type="InterPro" id="IPR001611">
    <property type="entry name" value="Leu-rich_rpt"/>
</dbReference>
<dbReference type="GO" id="GO:0038023">
    <property type="term" value="F:signaling receptor activity"/>
    <property type="evidence" value="ECO:0007669"/>
    <property type="project" value="TreeGrafter"/>
</dbReference>
<dbReference type="InterPro" id="IPR032675">
    <property type="entry name" value="LRR_dom_sf"/>
</dbReference>
<evidence type="ECO:0000256" key="2">
    <source>
        <dbReference type="ARBA" id="ARBA00022729"/>
    </source>
</evidence>
<reference evidence="5" key="1">
    <citation type="thesis" date="2020" institute="ProQuest LLC" country="789 East Eisenhower Parkway, Ann Arbor, MI, USA">
        <title>Comparative Genomics and Chromosome Evolution.</title>
        <authorList>
            <person name="Mudd A.B."/>
        </authorList>
    </citation>
    <scope>NUCLEOTIDE SEQUENCE</scope>
    <source>
        <strain evidence="5">237g6f4</strain>
        <tissue evidence="5">Blood</tissue>
    </source>
</reference>
<dbReference type="Proteomes" id="UP000824782">
    <property type="component" value="Unassembled WGS sequence"/>
</dbReference>
<evidence type="ECO:0000313" key="6">
    <source>
        <dbReference type="Proteomes" id="UP000824782"/>
    </source>
</evidence>
<comment type="caution">
    <text evidence="5">The sequence shown here is derived from an EMBL/GenBank/DDBJ whole genome shotgun (WGS) entry which is preliminary data.</text>
</comment>
<gene>
    <name evidence="5" type="ORF">GDO81_001528</name>
</gene>
<keyword evidence="3" id="KW-0677">Repeat</keyword>
<evidence type="ECO:0000256" key="3">
    <source>
        <dbReference type="ARBA" id="ARBA00022737"/>
    </source>
</evidence>
<dbReference type="Pfam" id="PF13855">
    <property type="entry name" value="LRR_8"/>
    <property type="match status" value="1"/>
</dbReference>
<dbReference type="PANTHER" id="PTHR31450">
    <property type="entry name" value="LEUCINE-RICH REPEAT-CONTAINING PROTEIN 19 LRRC19 FAMILY MEMBER"/>
    <property type="match status" value="1"/>
</dbReference>
<dbReference type="PANTHER" id="PTHR31450:SF4">
    <property type="entry name" value="LEUCINE-RICH REPEAT-CONTAINING PROTEIN 19"/>
    <property type="match status" value="1"/>
</dbReference>
<organism evidence="5 6">
    <name type="scientific">Engystomops pustulosus</name>
    <name type="common">Tungara frog</name>
    <name type="synonym">Physalaemus pustulosus</name>
    <dbReference type="NCBI Taxonomy" id="76066"/>
    <lineage>
        <taxon>Eukaryota</taxon>
        <taxon>Metazoa</taxon>
        <taxon>Chordata</taxon>
        <taxon>Craniata</taxon>
        <taxon>Vertebrata</taxon>
        <taxon>Euteleostomi</taxon>
        <taxon>Amphibia</taxon>
        <taxon>Batrachia</taxon>
        <taxon>Anura</taxon>
        <taxon>Neobatrachia</taxon>
        <taxon>Hyloidea</taxon>
        <taxon>Leptodactylidae</taxon>
        <taxon>Leiuperinae</taxon>
        <taxon>Engystomops</taxon>
    </lineage>
</organism>
<sequence length="390" mass="43369">MKTILLMICMGNLYNQIQCQDSLESNLSGKNLTEIPMSNPTNITKLNLSRNRISLTTEDHLALLHYPNLTELDLSDNIITELIGDAFKDLPKLEVLILRKNSITSVGITSFAGLNNLKSLDLSLNHITYLPKNIQIPSSHLQALDLQNNLFTTLDIKEALKDVKQSLHITLSSNPWNCDCSLINLSSWLNDNTVFLENENITLCATPKEMSDYKIKDINKPDLLNCQSKDVSLTTPFFDNSTSFLITINGTNTTSTKGNRDVSDGFVVVGLVIITDINSSQVSDEATTSSSGTIITFYSKVVLYLTPSIFSVNFNNLPGPAEEKRGPNMSGQYTKVRCVQGESCVAFARFSFIYQSTSFHMFGVSPCGLWQTRLFMDIFERNGFLLATLP</sequence>
<dbReference type="GO" id="GO:1901224">
    <property type="term" value="P:positive regulation of non-canonical NF-kappaB signal transduction"/>
    <property type="evidence" value="ECO:0007669"/>
    <property type="project" value="TreeGrafter"/>
</dbReference>
<evidence type="ECO:0000259" key="4">
    <source>
        <dbReference type="SMART" id="SM00082"/>
    </source>
</evidence>
<feature type="domain" description="LRRCT" evidence="4">
    <location>
        <begin position="174"/>
        <end position="227"/>
    </location>
</feature>
<evidence type="ECO:0000313" key="5">
    <source>
        <dbReference type="EMBL" id="KAG8595473.1"/>
    </source>
</evidence>
<dbReference type="InterPro" id="IPR000483">
    <property type="entry name" value="Cys-rich_flank_reg_C"/>
</dbReference>
<keyword evidence="2" id="KW-0732">Signal</keyword>
<protein>
    <recommendedName>
        <fullName evidence="4">LRRCT domain-containing protein</fullName>
    </recommendedName>
</protein>
<proteinExistence type="predicted"/>
<dbReference type="PROSITE" id="PS51450">
    <property type="entry name" value="LRR"/>
    <property type="match status" value="3"/>
</dbReference>
<dbReference type="EMBL" id="WNYA01000001">
    <property type="protein sequence ID" value="KAG8595473.1"/>
    <property type="molecule type" value="Genomic_DNA"/>
</dbReference>
<evidence type="ECO:0000256" key="1">
    <source>
        <dbReference type="ARBA" id="ARBA00022614"/>
    </source>
</evidence>
<accession>A0AAV7DE93</accession>